<evidence type="ECO:0000256" key="5">
    <source>
        <dbReference type="SAM" id="MobiDB-lite"/>
    </source>
</evidence>
<evidence type="ECO:0000259" key="6">
    <source>
        <dbReference type="Pfam" id="PF04003"/>
    </source>
</evidence>
<dbReference type="GO" id="GO:0000462">
    <property type="term" value="P:maturation of SSU-rRNA from tricistronic rRNA transcript (SSU-rRNA, 5.8S rRNA, LSU-rRNA)"/>
    <property type="evidence" value="ECO:0007669"/>
    <property type="project" value="TreeGrafter"/>
</dbReference>
<name>A0AAV2HXT4_LYMST</name>
<evidence type="ECO:0000256" key="3">
    <source>
        <dbReference type="ARBA" id="ARBA00038335"/>
    </source>
</evidence>
<dbReference type="Proteomes" id="UP001497497">
    <property type="component" value="Unassembled WGS sequence"/>
</dbReference>
<organism evidence="7 8">
    <name type="scientific">Lymnaea stagnalis</name>
    <name type="common">Great pond snail</name>
    <name type="synonym">Helix stagnalis</name>
    <dbReference type="NCBI Taxonomy" id="6523"/>
    <lineage>
        <taxon>Eukaryota</taxon>
        <taxon>Metazoa</taxon>
        <taxon>Spiralia</taxon>
        <taxon>Lophotrochozoa</taxon>
        <taxon>Mollusca</taxon>
        <taxon>Gastropoda</taxon>
        <taxon>Heterobranchia</taxon>
        <taxon>Euthyneura</taxon>
        <taxon>Panpulmonata</taxon>
        <taxon>Hygrophila</taxon>
        <taxon>Lymnaeoidea</taxon>
        <taxon>Lymnaeidae</taxon>
        <taxon>Lymnaea</taxon>
    </lineage>
</organism>
<accession>A0AAV2HXT4</accession>
<evidence type="ECO:0000313" key="7">
    <source>
        <dbReference type="EMBL" id="CAL1536918.1"/>
    </source>
</evidence>
<evidence type="ECO:0000256" key="4">
    <source>
        <dbReference type="PROSITE-ProRule" id="PRU00221"/>
    </source>
</evidence>
<keyword evidence="2" id="KW-0539">Nucleus</keyword>
<evidence type="ECO:0000256" key="2">
    <source>
        <dbReference type="ARBA" id="ARBA00023242"/>
    </source>
</evidence>
<keyword evidence="4" id="KW-0853">WD repeat</keyword>
<feature type="domain" description="Small-subunit processome Utp12" evidence="6">
    <location>
        <begin position="450"/>
        <end position="553"/>
    </location>
</feature>
<dbReference type="InterPro" id="IPR015943">
    <property type="entry name" value="WD40/YVTN_repeat-like_dom_sf"/>
</dbReference>
<dbReference type="EMBL" id="CAXITT010000243">
    <property type="protein sequence ID" value="CAL1536918.1"/>
    <property type="molecule type" value="Genomic_DNA"/>
</dbReference>
<comment type="caution">
    <text evidence="7">The sequence shown here is derived from an EMBL/GenBank/DDBJ whole genome shotgun (WGS) entry which is preliminary data.</text>
</comment>
<dbReference type="InterPro" id="IPR036322">
    <property type="entry name" value="WD40_repeat_dom_sf"/>
</dbReference>
<dbReference type="AlphaFoldDB" id="A0AAV2HXT4"/>
<keyword evidence="8" id="KW-1185">Reference proteome</keyword>
<dbReference type="PANTHER" id="PTHR44267:SF1">
    <property type="entry name" value="WD REPEAT-CONTAINING PROTEIN 43"/>
    <property type="match status" value="1"/>
</dbReference>
<sequence>MATTQISCFSDDGEYFAHSSSDGTLRIFECATGILKQEYSSSSHLSATTSSLTWSRQKKESCSTPNAKKKRLSKSSDDADLFQDELKLIALGTSAGTVNLYSFAKGLLHTQLTGGHTSKVNDACWHVSRAELFTCSDDLTVVQWDLNKGKIRHKWKCDTSSIHSLCQCSYQKLLTASNTIKLWDLDTRTVLQTFTGHSSPIFRLQPVWFTSDRNEANYILSAAVDDRHIHVWYCDESLKEKNSVASFSLPDEPVSISLSNPSASSQALQLAVITRKGIVHIFEHILNGKKKKPLTSRVTIKAVLVSDDKDDAPTTVQILASNVIMGNVTVACGNPVKPIFERVDYDVSKPEVIIPIRPQSRSINKEEYSQVKRPEISKHMTTLVPADSQPLSATRNKGSKRLRRSSVSDLTVGERLSAMSTDTPHDGQSRQQPLANTLSRLLQQGLLSGDSKILTNVFQETNDAVVRNTIKRLPVSLIVPLVKEIQKGMTGHAQHAWNLSRWTKSLISCHTSYILSVPEIISTMNKLYQTLISRQKFFPKMLQLKGRLDLVKQERHSQETEDEDASDEPLLVYQDESDSNESDSIVMDGTALESDENWEDIESDMES</sequence>
<reference evidence="7 8" key="1">
    <citation type="submission" date="2024-04" db="EMBL/GenBank/DDBJ databases">
        <authorList>
            <consortium name="Genoscope - CEA"/>
            <person name="William W."/>
        </authorList>
    </citation>
    <scope>NUCLEOTIDE SEQUENCE [LARGE SCALE GENOMIC DNA]</scope>
</reference>
<dbReference type="InterPro" id="IPR001680">
    <property type="entry name" value="WD40_rpt"/>
</dbReference>
<dbReference type="PANTHER" id="PTHR44267">
    <property type="entry name" value="WD REPEAT-CONTAINING PROTEIN 43"/>
    <property type="match status" value="1"/>
</dbReference>
<dbReference type="GO" id="GO:0005730">
    <property type="term" value="C:nucleolus"/>
    <property type="evidence" value="ECO:0007669"/>
    <property type="project" value="TreeGrafter"/>
</dbReference>
<dbReference type="Pfam" id="PF04003">
    <property type="entry name" value="Utp12"/>
    <property type="match status" value="1"/>
</dbReference>
<proteinExistence type="inferred from homology"/>
<dbReference type="InterPro" id="IPR052414">
    <property type="entry name" value="U3_snoRNA-assoc_WDR"/>
</dbReference>
<dbReference type="SMART" id="SM00320">
    <property type="entry name" value="WD40"/>
    <property type="match status" value="3"/>
</dbReference>
<dbReference type="PROSITE" id="PS50082">
    <property type="entry name" value="WD_REPEATS_2"/>
    <property type="match status" value="1"/>
</dbReference>
<dbReference type="Pfam" id="PF00400">
    <property type="entry name" value="WD40"/>
    <property type="match status" value="3"/>
</dbReference>
<evidence type="ECO:0000256" key="1">
    <source>
        <dbReference type="ARBA" id="ARBA00004123"/>
    </source>
</evidence>
<protein>
    <recommendedName>
        <fullName evidence="6">Small-subunit processome Utp12 domain-containing protein</fullName>
    </recommendedName>
</protein>
<evidence type="ECO:0000313" key="8">
    <source>
        <dbReference type="Proteomes" id="UP001497497"/>
    </source>
</evidence>
<dbReference type="InterPro" id="IPR007148">
    <property type="entry name" value="SSU_processome_Utp12"/>
</dbReference>
<feature type="compositionally biased region" description="Acidic residues" evidence="5">
    <location>
        <begin position="593"/>
        <end position="607"/>
    </location>
</feature>
<dbReference type="Gene3D" id="2.130.10.10">
    <property type="entry name" value="YVTN repeat-like/Quinoprotein amine dehydrogenase"/>
    <property type="match status" value="1"/>
</dbReference>
<gene>
    <name evidence="7" type="ORF">GSLYS_00010831001</name>
</gene>
<comment type="subcellular location">
    <subcellularLocation>
        <location evidence="1">Nucleus</location>
    </subcellularLocation>
</comment>
<feature type="region of interest" description="Disordered" evidence="5">
    <location>
        <begin position="379"/>
        <end position="409"/>
    </location>
</feature>
<feature type="repeat" description="WD" evidence="4">
    <location>
        <begin position="113"/>
        <end position="154"/>
    </location>
</feature>
<dbReference type="SUPFAM" id="SSF50978">
    <property type="entry name" value="WD40 repeat-like"/>
    <property type="match status" value="1"/>
</dbReference>
<comment type="similarity">
    <text evidence="3">Belongs to the UTP5 family.</text>
</comment>
<feature type="region of interest" description="Disordered" evidence="5">
    <location>
        <begin position="553"/>
        <end position="607"/>
    </location>
</feature>